<dbReference type="EnsemblPlants" id="TraesCS6B02G444900.1">
    <property type="protein sequence ID" value="TraesCS6B02G444900.1"/>
    <property type="gene ID" value="TraesCS6B02G444900"/>
</dbReference>
<accession>A0A3B6PU38</accession>
<keyword evidence="2" id="KW-1133">Transmembrane helix</keyword>
<reference evidence="3" key="2">
    <citation type="submission" date="2018-10" db="UniProtKB">
        <authorList>
            <consortium name="EnsemblPlants"/>
        </authorList>
    </citation>
    <scope>IDENTIFICATION</scope>
</reference>
<dbReference type="RefSeq" id="XP_044415603.1">
    <property type="nucleotide sequence ID" value="XM_044559668.1"/>
</dbReference>
<keyword evidence="2" id="KW-0472">Membrane</keyword>
<dbReference type="Gramene" id="TraesCS6B03G1239000.1">
    <property type="protein sequence ID" value="TraesCS6B03G1239000.1.CDS"/>
    <property type="gene ID" value="TraesCS6B03G1239000"/>
</dbReference>
<evidence type="ECO:0000256" key="1">
    <source>
        <dbReference type="SAM" id="MobiDB-lite"/>
    </source>
</evidence>
<evidence type="ECO:0000313" key="4">
    <source>
        <dbReference type="Proteomes" id="UP000019116"/>
    </source>
</evidence>
<name>A0A3B6PU38_WHEAT</name>
<keyword evidence="2" id="KW-0812">Transmembrane</keyword>
<feature type="compositionally biased region" description="Low complexity" evidence="1">
    <location>
        <begin position="93"/>
        <end position="105"/>
    </location>
</feature>
<keyword evidence="4" id="KW-1185">Reference proteome</keyword>
<feature type="region of interest" description="Disordered" evidence="1">
    <location>
        <begin position="1"/>
        <end position="151"/>
    </location>
</feature>
<feature type="compositionally biased region" description="Low complexity" evidence="1">
    <location>
        <begin position="62"/>
        <end position="85"/>
    </location>
</feature>
<dbReference type="Proteomes" id="UP000019116">
    <property type="component" value="Chromosome 6B"/>
</dbReference>
<proteinExistence type="predicted"/>
<feature type="compositionally biased region" description="Low complexity" evidence="1">
    <location>
        <begin position="12"/>
        <end position="41"/>
    </location>
</feature>
<gene>
    <name evidence="3" type="primary">LOC123139952</name>
</gene>
<dbReference type="AlphaFoldDB" id="A0A3B6PU38"/>
<feature type="transmembrane region" description="Helical" evidence="2">
    <location>
        <begin position="211"/>
        <end position="233"/>
    </location>
</feature>
<sequence>MAKPQGGAVSTPRPRSSSGAKAAAAATTPANRSSVGSSSSAPPAPLAKEAGKLLTYDDDDAASAAQQQPDPALPEGLAVADLAPPLDLPDPALPEGLAVADLAPPLDLPDPDDAASSSSTVVPAPPRDAVPAPDRSALAQVARPADANDTDADAEGYTVLRELEVVLAELRGASGLSARSRRLLAALAEAAADELDVLRTRRAAFWRKLRVGVLAATVFSVAAMDAVLLAALLGGRRGSGSHALPPT</sequence>
<evidence type="ECO:0000256" key="2">
    <source>
        <dbReference type="SAM" id="Phobius"/>
    </source>
</evidence>
<protein>
    <submittedName>
        <fullName evidence="3">Uncharacterized protein</fullName>
    </submittedName>
</protein>
<evidence type="ECO:0000313" key="3">
    <source>
        <dbReference type="EnsemblPlants" id="TraesCS6B02G444900.1"/>
    </source>
</evidence>
<dbReference type="OMA" id="MAKPQGG"/>
<dbReference type="Gramene" id="TraesCS6B02G444900.1">
    <property type="protein sequence ID" value="TraesCS6B02G444900.1"/>
    <property type="gene ID" value="TraesCS6B02G444900"/>
</dbReference>
<organism evidence="3">
    <name type="scientific">Triticum aestivum</name>
    <name type="common">Wheat</name>
    <dbReference type="NCBI Taxonomy" id="4565"/>
    <lineage>
        <taxon>Eukaryota</taxon>
        <taxon>Viridiplantae</taxon>
        <taxon>Streptophyta</taxon>
        <taxon>Embryophyta</taxon>
        <taxon>Tracheophyta</taxon>
        <taxon>Spermatophyta</taxon>
        <taxon>Magnoliopsida</taxon>
        <taxon>Liliopsida</taxon>
        <taxon>Poales</taxon>
        <taxon>Poaceae</taxon>
        <taxon>BOP clade</taxon>
        <taxon>Pooideae</taxon>
        <taxon>Triticodae</taxon>
        <taxon>Triticeae</taxon>
        <taxon>Triticinae</taxon>
        <taxon>Triticum</taxon>
    </lineage>
</organism>
<reference evidence="3" key="1">
    <citation type="submission" date="2018-08" db="EMBL/GenBank/DDBJ databases">
        <authorList>
            <person name="Rossello M."/>
        </authorList>
    </citation>
    <scope>NUCLEOTIDE SEQUENCE [LARGE SCALE GENOMIC DNA]</scope>
    <source>
        <strain evidence="3">cv. Chinese Spring</strain>
    </source>
</reference>
<dbReference type="GeneID" id="123139952"/>